<dbReference type="HOGENOM" id="CLU_1465195_0_0_2"/>
<dbReference type="SUPFAM" id="SSF140663">
    <property type="entry name" value="TTHA0068-like"/>
    <property type="match status" value="1"/>
</dbReference>
<dbReference type="KEGG" id="tuz:TUZN_0656"/>
<reference key="2">
    <citation type="submission" date="2011-03" db="EMBL/GenBank/DDBJ databases">
        <title>Complete genome sequence of the thermoacidophilic crenarchaeon Thermoproteus uzoniensis 768-20.</title>
        <authorList>
            <person name="Mardanov A.V."/>
            <person name="Gumerov V.M."/>
            <person name="Beletsky A.V."/>
            <person name="Prokofeva M.I."/>
            <person name="Bonch-Osmolovskaya E.A."/>
            <person name="Ravin N.V."/>
            <person name="Skryabin K.G."/>
        </authorList>
    </citation>
    <scope>NUCLEOTIDE SEQUENCE</scope>
    <source>
        <strain>768-20</strain>
    </source>
</reference>
<gene>
    <name evidence="1" type="ordered locus">TUZN_0656</name>
</gene>
<organism evidence="1 2">
    <name type="scientific">Thermoproteus uzoniensis (strain 768-20)</name>
    <dbReference type="NCBI Taxonomy" id="999630"/>
    <lineage>
        <taxon>Archaea</taxon>
        <taxon>Thermoproteota</taxon>
        <taxon>Thermoprotei</taxon>
        <taxon>Thermoproteales</taxon>
        <taxon>Thermoproteaceae</taxon>
        <taxon>Thermoproteus</taxon>
    </lineage>
</organism>
<dbReference type="EMBL" id="CP002590">
    <property type="protein sequence ID" value="AEA12148.1"/>
    <property type="molecule type" value="Genomic_DNA"/>
</dbReference>
<dbReference type="Gene3D" id="1.10.3450.10">
    <property type="entry name" value="TTHA0068-like"/>
    <property type="match status" value="1"/>
</dbReference>
<dbReference type="InterPro" id="IPR023203">
    <property type="entry name" value="TTHA0068_sf"/>
</dbReference>
<sequence>MRDLRYLIIAENPGFAPSQRAQLLRELRGILPALNVRVASRHLEILVRGINAEDARRKVEGAVGRVYAVIDVTDEDSLGSGDIGRFVELFNSERFWEAHAEIEPAWRRSGDRALQGLILMSAAFVKLQEGAPDKFVLLAQEALELLEGAPQKIGCIDVLKLREQLAKSLVSRSPFAIACS</sequence>
<protein>
    <recommendedName>
        <fullName evidence="3">DUF309 domain-containing protein</fullName>
    </recommendedName>
</protein>
<dbReference type="RefSeq" id="WP_013679484.1">
    <property type="nucleotide sequence ID" value="NC_015315.1"/>
</dbReference>
<dbReference type="GeneID" id="10360197"/>
<accession>F2L492</accession>
<name>F2L492_THEU7</name>
<proteinExistence type="predicted"/>
<dbReference type="Pfam" id="PF03745">
    <property type="entry name" value="DUF309"/>
    <property type="match status" value="1"/>
</dbReference>
<dbReference type="AlphaFoldDB" id="F2L492"/>
<dbReference type="STRING" id="999630.TUZN_0656"/>
<dbReference type="eggNOG" id="arCOG03705">
    <property type="taxonomic scope" value="Archaea"/>
</dbReference>
<reference evidence="1 2" key="1">
    <citation type="journal article" date="2011" name="J. Bacteriol.">
        <title>Complete genome sequence of the thermoacidophilic crenarchaeon Thermoproteus uzoniensis 768-20.</title>
        <authorList>
            <person name="Mardanov A.V."/>
            <person name="Gumerov V.M."/>
            <person name="Beletsky A.V."/>
            <person name="Prokofeva M.I."/>
            <person name="Bonch-Osmolovskaya E.A."/>
            <person name="Ravin N.V."/>
            <person name="Skryabin K.G."/>
        </authorList>
    </citation>
    <scope>NUCLEOTIDE SEQUENCE [LARGE SCALE GENOMIC DNA]</scope>
    <source>
        <strain evidence="1 2">768-20</strain>
    </source>
</reference>
<evidence type="ECO:0008006" key="3">
    <source>
        <dbReference type="Google" id="ProtNLM"/>
    </source>
</evidence>
<dbReference type="Proteomes" id="UP000008138">
    <property type="component" value="Chromosome"/>
</dbReference>
<dbReference type="InterPro" id="IPR005500">
    <property type="entry name" value="DUF309"/>
</dbReference>
<evidence type="ECO:0000313" key="1">
    <source>
        <dbReference type="EMBL" id="AEA12148.1"/>
    </source>
</evidence>
<dbReference type="OrthoDB" id="28179at2157"/>
<keyword evidence="2" id="KW-1185">Reference proteome</keyword>
<evidence type="ECO:0000313" key="2">
    <source>
        <dbReference type="Proteomes" id="UP000008138"/>
    </source>
</evidence>